<dbReference type="Proteomes" id="UP000289599">
    <property type="component" value="Segment"/>
</dbReference>
<evidence type="ECO:0000313" key="1">
    <source>
        <dbReference type="EMBL" id="QAX92812.1"/>
    </source>
</evidence>
<reference evidence="1 2" key="1">
    <citation type="submission" date="2018-12" db="EMBL/GenBank/DDBJ databases">
        <authorList>
            <person name="Menchaca C."/>
            <person name="Devoll A."/>
            <person name="Sivoravong A."/>
            <person name="Parker A."/>
            <person name="Bhuiyan S."/>
            <person name="Nayek S."/>
            <person name="Kim T."/>
            <person name="Hughes L.E."/>
            <person name="Garlena R.A."/>
            <person name="Russell D.A."/>
            <person name="Pope W.H."/>
            <person name="Jacobs-Sera D."/>
            <person name="Hatfull G.F."/>
        </authorList>
    </citation>
    <scope>NUCLEOTIDE SEQUENCE [LARGE SCALE GENOMIC DNA]</scope>
</reference>
<keyword evidence="2" id="KW-1185">Reference proteome</keyword>
<name>A0A411AXI6_9CAUD</name>
<organism evidence="1 2">
    <name type="scientific">Streptomyces phage Austintatious</name>
    <dbReference type="NCBI Taxonomy" id="2500795"/>
    <lineage>
        <taxon>Viruses</taxon>
        <taxon>Duplodnaviria</taxon>
        <taxon>Heunggongvirae</taxon>
        <taxon>Uroviricota</taxon>
        <taxon>Caudoviricetes</taxon>
        <taxon>Austintatiousvirus</taxon>
        <taxon>Austintatiousvirus austintatious</taxon>
    </lineage>
</organism>
<protein>
    <submittedName>
        <fullName evidence="1">Uncharacterized protein</fullName>
    </submittedName>
</protein>
<proteinExistence type="predicted"/>
<dbReference type="GeneID" id="55011242"/>
<dbReference type="RefSeq" id="YP_009819823.1">
    <property type="nucleotide sequence ID" value="NC_048153.1"/>
</dbReference>
<dbReference type="EMBL" id="MK305888">
    <property type="protein sequence ID" value="QAX92812.1"/>
    <property type="molecule type" value="Genomic_DNA"/>
</dbReference>
<accession>A0A411AXI6</accession>
<dbReference type="KEGG" id="vg:55011242"/>
<evidence type="ECO:0000313" key="2">
    <source>
        <dbReference type="Proteomes" id="UP000289599"/>
    </source>
</evidence>
<sequence>MTTYPTANLGHLQTLADDPAAHRAVLYLDDDNDLAVGADIHAAPGRVLLTAEQLGDNGGPIDDETTEALLDEINDDIERILDEDD</sequence>
<gene>
    <name evidence="1" type="primary">51</name>
    <name evidence="1" type="ORF">SEA_AUSTINTATIOUS_51</name>
</gene>